<dbReference type="SMART" id="SM00406">
    <property type="entry name" value="IGv"/>
    <property type="match status" value="1"/>
</dbReference>
<dbReference type="InterPro" id="IPR053896">
    <property type="entry name" value="BTN3A2-like_Ig-C"/>
</dbReference>
<dbReference type="Pfam" id="PF07686">
    <property type="entry name" value="V-set"/>
    <property type="match status" value="1"/>
</dbReference>
<keyword evidence="9" id="KW-0393">Immunoglobulin domain</keyword>
<dbReference type="InterPro" id="IPR003599">
    <property type="entry name" value="Ig_sub"/>
</dbReference>
<evidence type="ECO:0000313" key="15">
    <source>
        <dbReference type="RefSeq" id="XP_033780222.1"/>
    </source>
</evidence>
<dbReference type="FunFam" id="2.60.40.10:FF:000088">
    <property type="entry name" value="Butyrophilin subfamily 1 member A1"/>
    <property type="match status" value="1"/>
</dbReference>
<feature type="domain" description="B30.2/SPRY" evidence="12">
    <location>
        <begin position="305"/>
        <end position="495"/>
    </location>
</feature>
<evidence type="ECO:0000256" key="10">
    <source>
        <dbReference type="SAM" id="Phobius"/>
    </source>
</evidence>
<evidence type="ECO:0000256" key="8">
    <source>
        <dbReference type="ARBA" id="ARBA00023180"/>
    </source>
</evidence>
<dbReference type="GO" id="GO:0001817">
    <property type="term" value="P:regulation of cytokine production"/>
    <property type="evidence" value="ECO:0007669"/>
    <property type="project" value="TreeGrafter"/>
</dbReference>
<accession>A0A6P8NV13</accession>
<comment type="similarity">
    <text evidence="2">Belongs to the immunoglobulin superfamily. BTN/MOG family.</text>
</comment>
<feature type="domain" description="Ig-like" evidence="13">
    <location>
        <begin position="166"/>
        <end position="240"/>
    </location>
</feature>
<evidence type="ECO:0000256" key="4">
    <source>
        <dbReference type="ARBA" id="ARBA00022729"/>
    </source>
</evidence>
<dbReference type="InterPro" id="IPR050504">
    <property type="entry name" value="IgSF_BTN/MOG"/>
</dbReference>
<dbReference type="Gene3D" id="2.60.40.10">
    <property type="entry name" value="Immunoglobulins"/>
    <property type="match status" value="2"/>
</dbReference>
<evidence type="ECO:0000259" key="13">
    <source>
        <dbReference type="PROSITE" id="PS50835"/>
    </source>
</evidence>
<dbReference type="InterPro" id="IPR013783">
    <property type="entry name" value="Ig-like_fold"/>
</dbReference>
<feature type="chain" id="PRO_5027996666" evidence="11">
    <location>
        <begin position="33"/>
        <end position="495"/>
    </location>
</feature>
<dbReference type="InterPro" id="IPR013320">
    <property type="entry name" value="ConA-like_dom_sf"/>
</dbReference>
<evidence type="ECO:0000256" key="1">
    <source>
        <dbReference type="ARBA" id="ARBA00004479"/>
    </source>
</evidence>
<dbReference type="PANTHER" id="PTHR24100">
    <property type="entry name" value="BUTYROPHILIN"/>
    <property type="match status" value="1"/>
</dbReference>
<evidence type="ECO:0000256" key="3">
    <source>
        <dbReference type="ARBA" id="ARBA00022692"/>
    </source>
</evidence>
<evidence type="ECO:0000256" key="9">
    <source>
        <dbReference type="ARBA" id="ARBA00023319"/>
    </source>
</evidence>
<dbReference type="RefSeq" id="XP_033780222.1">
    <property type="nucleotide sequence ID" value="XM_033924331.1"/>
</dbReference>
<dbReference type="Gene3D" id="2.60.120.920">
    <property type="match status" value="1"/>
</dbReference>
<dbReference type="PROSITE" id="PS50188">
    <property type="entry name" value="B302_SPRY"/>
    <property type="match status" value="1"/>
</dbReference>
<dbReference type="FunFam" id="2.60.120.920:FF:000004">
    <property type="entry name" value="Butyrophilin subfamily 1 member A1"/>
    <property type="match status" value="1"/>
</dbReference>
<evidence type="ECO:0000256" key="7">
    <source>
        <dbReference type="ARBA" id="ARBA00023157"/>
    </source>
</evidence>
<dbReference type="Pfam" id="PF22705">
    <property type="entry name" value="C2-set_3"/>
    <property type="match status" value="1"/>
</dbReference>
<dbReference type="GO" id="GO:0009897">
    <property type="term" value="C:external side of plasma membrane"/>
    <property type="evidence" value="ECO:0007669"/>
    <property type="project" value="TreeGrafter"/>
</dbReference>
<comment type="subcellular location">
    <subcellularLocation>
        <location evidence="1">Membrane</location>
        <topology evidence="1">Single-pass type I membrane protein</topology>
    </subcellularLocation>
</comment>
<keyword evidence="14" id="KW-1185">Reference proteome</keyword>
<protein>
    <submittedName>
        <fullName evidence="15">Butyrophilin subfamily 2 member A2-like</fullName>
    </submittedName>
</protein>
<dbReference type="Pfam" id="PF00622">
    <property type="entry name" value="SPRY"/>
    <property type="match status" value="1"/>
</dbReference>
<keyword evidence="5 10" id="KW-1133">Transmembrane helix</keyword>
<dbReference type="FunCoup" id="A0A6P8NV13">
    <property type="interactions" value="1142"/>
</dbReference>
<dbReference type="InParanoid" id="A0A6P8NV13"/>
<feature type="transmembrane region" description="Helical" evidence="10">
    <location>
        <begin position="252"/>
        <end position="276"/>
    </location>
</feature>
<dbReference type="SMART" id="SM00589">
    <property type="entry name" value="PRY"/>
    <property type="match status" value="1"/>
</dbReference>
<dbReference type="SMART" id="SM00409">
    <property type="entry name" value="IG"/>
    <property type="match status" value="1"/>
</dbReference>
<dbReference type="SMART" id="SM00449">
    <property type="entry name" value="SPRY"/>
    <property type="match status" value="1"/>
</dbReference>
<evidence type="ECO:0000259" key="12">
    <source>
        <dbReference type="PROSITE" id="PS50188"/>
    </source>
</evidence>
<dbReference type="InterPro" id="IPR003879">
    <property type="entry name" value="Butyrophylin_SPRY"/>
</dbReference>
<gene>
    <name evidence="15" type="primary">LOC117350214</name>
</gene>
<dbReference type="InterPro" id="IPR036179">
    <property type="entry name" value="Ig-like_dom_sf"/>
</dbReference>
<sequence>MGFPESPWRMSPSSLPGLILLLLSHHFQAGNAEHFKVLGPDQPVVAVLGEDAMLPCHLSPALNAEYMQVRWFLNSFGFIVHLYKNGMDQNEHQNSKYRGRTELIKNYISYGSVSLRIRNIGLDDEGIYTCYFELDTYYEEATVKLKVAGLGSALSMSVTDHQDRGIKVMCESSGWYPEPEVTWRQEDGQSPIAASETETQEQNGLFKVKTSLLLKTNQQGSISCHIRNVILSQEKASVISIADIFYQRVSRWMASLSLILMSVLIPCGLLVVLVIYHLRKEREEKENLSAKVESFSADIKTFSADIKSLHSELEWRRCCSYAVDVTLDPGTAHPLLLLSEDQKSVRRGNIRQDLLDNPKRFDTDPCVLGCQGFTSGRHYWEVEVGDGHYWTLGVCKESVRRKGKIRWLYDGGYWTVWKMGDEYSAFTSPVTHLSLRERPHAVGIFLDYEAGKVSFYDADNKSLIHTFTDAFKETLRPFFFAYFVPFTIRPVAAWE</sequence>
<dbReference type="OrthoDB" id="9986391at2759"/>
<evidence type="ECO:0000256" key="5">
    <source>
        <dbReference type="ARBA" id="ARBA00022989"/>
    </source>
</evidence>
<dbReference type="FunFam" id="2.60.40.10:FF:000208">
    <property type="entry name" value="Butyrophilin subfamily 1 member A1"/>
    <property type="match status" value="1"/>
</dbReference>
<dbReference type="AlphaFoldDB" id="A0A6P8NV13"/>
<keyword evidence="6 10" id="KW-0472">Membrane</keyword>
<dbReference type="SUPFAM" id="SSF48726">
    <property type="entry name" value="Immunoglobulin"/>
    <property type="match status" value="2"/>
</dbReference>
<dbReference type="GO" id="GO:0050852">
    <property type="term" value="P:T cell receptor signaling pathway"/>
    <property type="evidence" value="ECO:0007669"/>
    <property type="project" value="TreeGrafter"/>
</dbReference>
<evidence type="ECO:0000256" key="11">
    <source>
        <dbReference type="SAM" id="SignalP"/>
    </source>
</evidence>
<dbReference type="InterPro" id="IPR003877">
    <property type="entry name" value="SPRY_dom"/>
</dbReference>
<feature type="signal peptide" evidence="11">
    <location>
        <begin position="1"/>
        <end position="32"/>
    </location>
</feature>
<evidence type="ECO:0000313" key="14">
    <source>
        <dbReference type="Proteomes" id="UP000515159"/>
    </source>
</evidence>
<dbReference type="InterPro" id="IPR001870">
    <property type="entry name" value="B30.2/SPRY"/>
</dbReference>
<organism evidence="14 15">
    <name type="scientific">Geotrypetes seraphini</name>
    <name type="common">Gaboon caecilian</name>
    <name type="synonym">Caecilia seraphini</name>
    <dbReference type="NCBI Taxonomy" id="260995"/>
    <lineage>
        <taxon>Eukaryota</taxon>
        <taxon>Metazoa</taxon>
        <taxon>Chordata</taxon>
        <taxon>Craniata</taxon>
        <taxon>Vertebrata</taxon>
        <taxon>Euteleostomi</taxon>
        <taxon>Amphibia</taxon>
        <taxon>Gymnophiona</taxon>
        <taxon>Geotrypetes</taxon>
    </lineage>
</organism>
<keyword evidence="3 10" id="KW-0812">Transmembrane</keyword>
<dbReference type="InterPro" id="IPR006574">
    <property type="entry name" value="PRY"/>
</dbReference>
<keyword evidence="7" id="KW-1015">Disulfide bond</keyword>
<dbReference type="Pfam" id="PF13765">
    <property type="entry name" value="PRY"/>
    <property type="match status" value="1"/>
</dbReference>
<reference evidence="15" key="1">
    <citation type="submission" date="2025-08" db="UniProtKB">
        <authorList>
            <consortium name="RefSeq"/>
        </authorList>
    </citation>
    <scope>IDENTIFICATION</scope>
</reference>
<dbReference type="PANTHER" id="PTHR24100:SF149">
    <property type="entry name" value="BG-LIKE ANTIGEN 1-RELATED"/>
    <property type="match status" value="1"/>
</dbReference>
<proteinExistence type="inferred from homology"/>
<dbReference type="InterPro" id="IPR007110">
    <property type="entry name" value="Ig-like_dom"/>
</dbReference>
<dbReference type="CDD" id="cd05713">
    <property type="entry name" value="IgV_MOG_like"/>
    <property type="match status" value="1"/>
</dbReference>
<feature type="domain" description="Ig-like" evidence="13">
    <location>
        <begin position="16"/>
        <end position="144"/>
    </location>
</feature>
<dbReference type="SUPFAM" id="SSF49899">
    <property type="entry name" value="Concanavalin A-like lectins/glucanases"/>
    <property type="match status" value="1"/>
</dbReference>
<dbReference type="InterPro" id="IPR013106">
    <property type="entry name" value="Ig_V-set"/>
</dbReference>
<keyword evidence="4 11" id="KW-0732">Signal</keyword>
<evidence type="ECO:0000256" key="2">
    <source>
        <dbReference type="ARBA" id="ARBA00007591"/>
    </source>
</evidence>
<dbReference type="GO" id="GO:0005102">
    <property type="term" value="F:signaling receptor binding"/>
    <property type="evidence" value="ECO:0007669"/>
    <property type="project" value="TreeGrafter"/>
</dbReference>
<dbReference type="KEGG" id="gsh:117350214"/>
<dbReference type="PROSITE" id="PS50835">
    <property type="entry name" value="IG_LIKE"/>
    <property type="match status" value="2"/>
</dbReference>
<dbReference type="Proteomes" id="UP000515159">
    <property type="component" value="Chromosome 16"/>
</dbReference>
<evidence type="ECO:0000256" key="6">
    <source>
        <dbReference type="ARBA" id="ARBA00023136"/>
    </source>
</evidence>
<keyword evidence="8" id="KW-0325">Glycoprotein</keyword>
<dbReference type="GeneID" id="117350214"/>
<dbReference type="InterPro" id="IPR043136">
    <property type="entry name" value="B30.2/SPRY_sf"/>
</dbReference>
<dbReference type="PRINTS" id="PR01407">
    <property type="entry name" value="BUTYPHLNCDUF"/>
</dbReference>
<name>A0A6P8NV13_GEOSA</name>